<dbReference type="EMBL" id="VSSQ01022592">
    <property type="protein sequence ID" value="MPM69003.1"/>
    <property type="molecule type" value="Genomic_DNA"/>
</dbReference>
<comment type="subcellular location">
    <subcellularLocation>
        <location evidence="1">Membrane</location>
        <topology evidence="1">Multi-pass membrane protein</topology>
    </subcellularLocation>
</comment>
<dbReference type="InterPro" id="IPR030191">
    <property type="entry name" value="CodB"/>
</dbReference>
<feature type="transmembrane region" description="Helical" evidence="6">
    <location>
        <begin position="105"/>
        <end position="132"/>
    </location>
</feature>
<keyword evidence="4 6" id="KW-1133">Transmembrane helix</keyword>
<sequence>MGVTHWGKINVVAMSLLFLLTLVLSAVVFQPQPSSSTLGTLSFGLAVELSIAMPLSWLPLISDYTRSAKNPKSASAMSALTYFFTSSWMYAIGLGAAVFTGESNVMLILLQLGMGALALGIVLLSTVTTTFLDVYSAGVSAESVSPKIKGKTIAVLTGLFGTLLAMASPVNQLEVFLYFIGSVFAPMIAIQITDYYFLKNNYESKSYSLLGIFCWLIGFLTYRFALHTVTPLGTTLPVMLFTAVLYVWMTRFSRRYLHV</sequence>
<dbReference type="AlphaFoldDB" id="A0A645C0Z1"/>
<dbReference type="GO" id="GO:0015209">
    <property type="term" value="F:cytosine transmembrane transporter activity"/>
    <property type="evidence" value="ECO:0007669"/>
    <property type="project" value="InterPro"/>
</dbReference>
<protein>
    <recommendedName>
        <fullName evidence="8">Hydroxymethylpyrimidine transporter CytX</fullName>
    </recommendedName>
</protein>
<gene>
    <name evidence="7" type="ORF">SDC9_115940</name>
</gene>
<feature type="transmembrane region" description="Helical" evidence="6">
    <location>
        <begin position="232"/>
        <end position="249"/>
    </location>
</feature>
<evidence type="ECO:0000256" key="4">
    <source>
        <dbReference type="ARBA" id="ARBA00022989"/>
    </source>
</evidence>
<reference evidence="7" key="1">
    <citation type="submission" date="2019-08" db="EMBL/GenBank/DDBJ databases">
        <authorList>
            <person name="Kucharzyk K."/>
            <person name="Murdoch R.W."/>
            <person name="Higgins S."/>
            <person name="Loffler F."/>
        </authorList>
    </citation>
    <scope>NUCLEOTIDE SEQUENCE</scope>
</reference>
<evidence type="ECO:0000256" key="6">
    <source>
        <dbReference type="SAM" id="Phobius"/>
    </source>
</evidence>
<name>A0A645C0Z1_9ZZZZ</name>
<dbReference type="GO" id="GO:0005886">
    <property type="term" value="C:plasma membrane"/>
    <property type="evidence" value="ECO:0007669"/>
    <property type="project" value="TreeGrafter"/>
</dbReference>
<evidence type="ECO:0000256" key="1">
    <source>
        <dbReference type="ARBA" id="ARBA00004141"/>
    </source>
</evidence>
<dbReference type="Pfam" id="PF02133">
    <property type="entry name" value="Transp_cyt_pur"/>
    <property type="match status" value="1"/>
</dbReference>
<dbReference type="PANTHER" id="PTHR30569:SF0">
    <property type="entry name" value="CYTOSINE PERMEASE"/>
    <property type="match status" value="1"/>
</dbReference>
<comment type="caution">
    <text evidence="7">The sequence shown here is derived from an EMBL/GenBank/DDBJ whole genome shotgun (WGS) entry which is preliminary data.</text>
</comment>
<feature type="transmembrane region" description="Helical" evidence="6">
    <location>
        <begin position="176"/>
        <end position="197"/>
    </location>
</feature>
<feature type="transmembrane region" description="Helical" evidence="6">
    <location>
        <begin position="209"/>
        <end position="226"/>
    </location>
</feature>
<evidence type="ECO:0008006" key="8">
    <source>
        <dbReference type="Google" id="ProtNLM"/>
    </source>
</evidence>
<evidence type="ECO:0000256" key="2">
    <source>
        <dbReference type="ARBA" id="ARBA00008974"/>
    </source>
</evidence>
<organism evidence="7">
    <name type="scientific">bioreactor metagenome</name>
    <dbReference type="NCBI Taxonomy" id="1076179"/>
    <lineage>
        <taxon>unclassified sequences</taxon>
        <taxon>metagenomes</taxon>
        <taxon>ecological metagenomes</taxon>
    </lineage>
</organism>
<evidence type="ECO:0000256" key="5">
    <source>
        <dbReference type="ARBA" id="ARBA00023136"/>
    </source>
</evidence>
<evidence type="ECO:0000313" key="7">
    <source>
        <dbReference type="EMBL" id="MPM69003.1"/>
    </source>
</evidence>
<keyword evidence="5 6" id="KW-0472">Membrane</keyword>
<keyword evidence="3 6" id="KW-0812">Transmembrane</keyword>
<dbReference type="Gene3D" id="1.10.4160.10">
    <property type="entry name" value="Hydantoin permease"/>
    <property type="match status" value="1"/>
</dbReference>
<feature type="transmembrane region" description="Helical" evidence="6">
    <location>
        <begin position="39"/>
        <end position="58"/>
    </location>
</feature>
<feature type="transmembrane region" description="Helical" evidence="6">
    <location>
        <begin position="153"/>
        <end position="170"/>
    </location>
</feature>
<proteinExistence type="inferred from homology"/>
<feature type="transmembrane region" description="Helical" evidence="6">
    <location>
        <begin position="79"/>
        <end position="99"/>
    </location>
</feature>
<accession>A0A645C0Z1</accession>
<comment type="similarity">
    <text evidence="2">Belongs to the purine-cytosine permease (2.A.39) family.</text>
</comment>
<dbReference type="PANTHER" id="PTHR30569">
    <property type="entry name" value="CYTOSINE TRANSPORTER CODB"/>
    <property type="match status" value="1"/>
</dbReference>
<evidence type="ECO:0000256" key="3">
    <source>
        <dbReference type="ARBA" id="ARBA00022692"/>
    </source>
</evidence>
<dbReference type="InterPro" id="IPR001248">
    <property type="entry name" value="Pur-cyt_permease"/>
</dbReference>